<evidence type="ECO:0000256" key="5">
    <source>
        <dbReference type="ARBA" id="ARBA00022840"/>
    </source>
</evidence>
<dbReference type="GO" id="GO:0042393">
    <property type="term" value="F:histone binding"/>
    <property type="evidence" value="ECO:0000318"/>
    <property type="project" value="GO_Central"/>
</dbReference>
<dbReference type="PROSITE" id="PS51194">
    <property type="entry name" value="HELICASE_CTER"/>
    <property type="match status" value="1"/>
</dbReference>
<dbReference type="Gene3D" id="3.40.50.300">
    <property type="entry name" value="P-loop containing nucleotide triphosphate hydrolases"/>
    <property type="match status" value="1"/>
</dbReference>
<dbReference type="InterPro" id="IPR031053">
    <property type="entry name" value="ALC1"/>
</dbReference>
<name>A0A2K1JXZ4_PHYPA</name>
<dbReference type="PROSITE" id="PS51192">
    <property type="entry name" value="HELICASE_ATP_BIND_1"/>
    <property type="match status" value="1"/>
</dbReference>
<evidence type="ECO:0000256" key="6">
    <source>
        <dbReference type="ARBA" id="ARBA00023242"/>
    </source>
</evidence>
<dbReference type="SUPFAM" id="SSF52540">
    <property type="entry name" value="P-loop containing nucleoside triphosphate hydrolases"/>
    <property type="match status" value="2"/>
</dbReference>
<evidence type="ECO:0008006" key="13">
    <source>
        <dbReference type="Google" id="ProtNLM"/>
    </source>
</evidence>
<reference evidence="11" key="3">
    <citation type="submission" date="2020-12" db="UniProtKB">
        <authorList>
            <consortium name="EnsemblPlants"/>
        </authorList>
    </citation>
    <scope>IDENTIFICATION</scope>
</reference>
<dbReference type="SMART" id="SM00487">
    <property type="entry name" value="DEXDc"/>
    <property type="match status" value="1"/>
</dbReference>
<dbReference type="PANTHER" id="PTHR47157:SF1">
    <property type="entry name" value="CHROMODOMAIN-HELICASE-DNA-BINDING PROTEIN 1-LIKE"/>
    <property type="match status" value="1"/>
</dbReference>
<keyword evidence="6" id="KW-0539">Nucleus</keyword>
<keyword evidence="4" id="KW-0378">Hydrolase</keyword>
<feature type="domain" description="Helicase ATP-binding" evidence="8">
    <location>
        <begin position="53"/>
        <end position="232"/>
    </location>
</feature>
<keyword evidence="12" id="KW-1185">Reference proteome</keyword>
<evidence type="ECO:0000313" key="12">
    <source>
        <dbReference type="Proteomes" id="UP000006727"/>
    </source>
</evidence>
<dbReference type="SMART" id="SM00490">
    <property type="entry name" value="HELICc"/>
    <property type="match status" value="1"/>
</dbReference>
<dbReference type="CDD" id="cd18793">
    <property type="entry name" value="SF2_C_SNF"/>
    <property type="match status" value="1"/>
</dbReference>
<dbReference type="SUPFAM" id="SSF52949">
    <property type="entry name" value="Macro domain-like"/>
    <property type="match status" value="1"/>
</dbReference>
<evidence type="ECO:0000256" key="2">
    <source>
        <dbReference type="ARBA" id="ARBA00007025"/>
    </source>
</evidence>
<comment type="subcellular location">
    <subcellularLocation>
        <location evidence="1">Nucleus</location>
    </subcellularLocation>
</comment>
<evidence type="ECO:0000256" key="7">
    <source>
        <dbReference type="SAM" id="MobiDB-lite"/>
    </source>
</evidence>
<dbReference type="FunFam" id="3.40.50.10810:FF:000037">
    <property type="entry name" value="chromodomain-helicase-DNA-binding protein 1-like isoform X1"/>
    <property type="match status" value="1"/>
</dbReference>
<dbReference type="Gene3D" id="3.40.220.10">
    <property type="entry name" value="Leucine Aminopeptidase, subunit E, domain 1"/>
    <property type="match status" value="1"/>
</dbReference>
<gene>
    <name evidence="10" type="ORF">PHYPA_013515</name>
</gene>
<dbReference type="GO" id="GO:0000785">
    <property type="term" value="C:chromatin"/>
    <property type="evidence" value="ECO:0000318"/>
    <property type="project" value="GO_Central"/>
</dbReference>
<dbReference type="InterPro" id="IPR038718">
    <property type="entry name" value="SNF2-like_sf"/>
</dbReference>
<reference evidence="10 12" key="2">
    <citation type="journal article" date="2018" name="Plant J.">
        <title>The Physcomitrella patens chromosome-scale assembly reveals moss genome structure and evolution.</title>
        <authorList>
            <person name="Lang D."/>
            <person name="Ullrich K.K."/>
            <person name="Murat F."/>
            <person name="Fuchs J."/>
            <person name="Jenkins J."/>
            <person name="Haas F.B."/>
            <person name="Piednoel M."/>
            <person name="Gundlach H."/>
            <person name="Van Bel M."/>
            <person name="Meyberg R."/>
            <person name="Vives C."/>
            <person name="Morata J."/>
            <person name="Symeonidi A."/>
            <person name="Hiss M."/>
            <person name="Muchero W."/>
            <person name="Kamisugi Y."/>
            <person name="Saleh O."/>
            <person name="Blanc G."/>
            <person name="Decker E.L."/>
            <person name="van Gessel N."/>
            <person name="Grimwood J."/>
            <person name="Hayes R.D."/>
            <person name="Graham S.W."/>
            <person name="Gunter L.E."/>
            <person name="McDaniel S.F."/>
            <person name="Hoernstein S.N.W."/>
            <person name="Larsson A."/>
            <person name="Li F.W."/>
            <person name="Perroud P.F."/>
            <person name="Phillips J."/>
            <person name="Ranjan P."/>
            <person name="Rokshar D.S."/>
            <person name="Rothfels C.J."/>
            <person name="Schneider L."/>
            <person name="Shu S."/>
            <person name="Stevenson D.W."/>
            <person name="Thummler F."/>
            <person name="Tillich M."/>
            <person name="Villarreal Aguilar J.C."/>
            <person name="Widiez T."/>
            <person name="Wong G.K."/>
            <person name="Wymore A."/>
            <person name="Zhang Y."/>
            <person name="Zimmer A.D."/>
            <person name="Quatrano R.S."/>
            <person name="Mayer K.F.X."/>
            <person name="Goodstein D."/>
            <person name="Casacuberta J.M."/>
            <person name="Vandepoele K."/>
            <person name="Reski R."/>
            <person name="Cuming A.C."/>
            <person name="Tuskan G.A."/>
            <person name="Maumus F."/>
            <person name="Salse J."/>
            <person name="Schmutz J."/>
            <person name="Rensing S.A."/>
        </authorList>
    </citation>
    <scope>NUCLEOTIDE SEQUENCE [LARGE SCALE GENOMIC DNA]</scope>
    <source>
        <strain evidence="11 12">cv. Gransden 2004</strain>
    </source>
</reference>
<dbReference type="GO" id="GO:0006281">
    <property type="term" value="P:DNA repair"/>
    <property type="evidence" value="ECO:0007669"/>
    <property type="project" value="InterPro"/>
</dbReference>
<evidence type="ECO:0000256" key="1">
    <source>
        <dbReference type="ARBA" id="ARBA00004123"/>
    </source>
</evidence>
<proteinExistence type="inferred from homology"/>
<dbReference type="PANTHER" id="PTHR47157">
    <property type="entry name" value="CHROMODOMAIN-HELICASE-DNA-BINDING PROTEIN 1-LIKE"/>
    <property type="match status" value="1"/>
</dbReference>
<sequence length="879" mass="97417">MEALKHIQEAVGVVTRFDGRGVCDAGDVLAQCKNWGITAELKPHQAEGVSWLIGRYVLGVNVILGDEMGLGKTLQSIVLLAYLKFARSCKGPFLVICPLSVTEGWALEMARFAPKLRVLRYVGNKGEREELRRSISEHVNKQAPSARTNPDLPFDVLLSTYELAMADVSFLSRIRWSYAIIDEAQRLKNADSVLFKTLDEQYMLPRRLLLTGTPVQNNLSELWALLHFCMPLIFTNVEEFLDAFGPAAAATHKDGDKIVDKEDSILTILRETVKVFMLRRTKAALVHSKALVLPPLTEVTIFSPMANIQKQVYVSVLKKESPKIIGDSPGTATSLQNIVIQLRKACSHPYLFDGIEPEPFQEGEHIVEASGKLKMLDVILKKLHASGHRVLIFAQMTRTLDILQDYLEYRSYSYERLDGSVRAEERFNAVHSFSAGHSKCGGDAKSGSAFVFLLTTRAGGVGLNLIGADTVIFYEQDWNPQADKQALQRAHRIGQISPVLAINLITRHTIDEVIMRRAKKKLELTCNVIGRDDADLETHGPASAVSTDLRSMIMFGINTLHSSDATQDTEVGRSSELERIVEAALNQRGKAGPGLSNATEFGNVELVTLDAQDDGAENFYNYEGKDFAKPADKALLESWAVHANASNGDEPSTRRTRKVKASYLSDDADKDNSRAQKRQKAEDKKHAKWKSLGYHTLAIDDPGAGLQPALSSDNVGSDVHFVIGDCTVPVTTRPDEPCIILSFVDDSGVWGSGGMFNAVAKLSFKIPEAYEAAHEAEDLHLGDFHLVPLPGDRRFVGVAVIQTYSRRRKVPRSDISISAFETCLRKVVTAAKARSASVHVPRIGSRGQGKNEWYAVERLLRKYATGYDVPFYVYYYRRP</sequence>
<evidence type="ECO:0000313" key="10">
    <source>
        <dbReference type="EMBL" id="PNR46396.1"/>
    </source>
</evidence>
<dbReference type="GO" id="GO:0016887">
    <property type="term" value="F:ATP hydrolysis activity"/>
    <property type="evidence" value="ECO:0000318"/>
    <property type="project" value="GO_Central"/>
</dbReference>
<dbReference type="InterPro" id="IPR014001">
    <property type="entry name" value="Helicase_ATP-bd"/>
</dbReference>
<dbReference type="GO" id="GO:0006338">
    <property type="term" value="P:chromatin remodeling"/>
    <property type="evidence" value="ECO:0000318"/>
    <property type="project" value="GO_Central"/>
</dbReference>
<dbReference type="STRING" id="3218.A0A2K1JXZ4"/>
<dbReference type="InterPro" id="IPR001650">
    <property type="entry name" value="Helicase_C-like"/>
</dbReference>
<organism evidence="10">
    <name type="scientific">Physcomitrium patens</name>
    <name type="common">Spreading-leaved earth moss</name>
    <name type="synonym">Physcomitrella patens</name>
    <dbReference type="NCBI Taxonomy" id="3218"/>
    <lineage>
        <taxon>Eukaryota</taxon>
        <taxon>Viridiplantae</taxon>
        <taxon>Streptophyta</taxon>
        <taxon>Embryophyta</taxon>
        <taxon>Bryophyta</taxon>
        <taxon>Bryophytina</taxon>
        <taxon>Bryopsida</taxon>
        <taxon>Funariidae</taxon>
        <taxon>Funariales</taxon>
        <taxon>Funariaceae</taxon>
        <taxon>Physcomitrium</taxon>
    </lineage>
</organism>
<comment type="similarity">
    <text evidence="2">Belongs to the SNF2/RAD54 helicase family.</text>
</comment>
<dbReference type="GO" id="GO:0003678">
    <property type="term" value="F:DNA helicase activity"/>
    <property type="evidence" value="ECO:0007669"/>
    <property type="project" value="InterPro"/>
</dbReference>
<evidence type="ECO:0000313" key="11">
    <source>
        <dbReference type="EnsemblPlants" id="Pp3c10_6710V3.1"/>
    </source>
</evidence>
<dbReference type="InterPro" id="IPR049730">
    <property type="entry name" value="SNF2/RAD54-like_C"/>
</dbReference>
<dbReference type="Pfam" id="PF00176">
    <property type="entry name" value="SNF2-rel_dom"/>
    <property type="match status" value="1"/>
</dbReference>
<dbReference type="PaxDb" id="3218-PP1S293_34V6.1"/>
<dbReference type="FunCoup" id="A0A2K1JXZ4">
    <property type="interactions" value="2231"/>
</dbReference>
<dbReference type="CDD" id="cd03331">
    <property type="entry name" value="Macro_Poa1p-like_SNF2"/>
    <property type="match status" value="1"/>
</dbReference>
<dbReference type="Gene3D" id="3.40.50.10810">
    <property type="entry name" value="Tandem AAA-ATPase domain"/>
    <property type="match status" value="1"/>
</dbReference>
<dbReference type="GO" id="GO:0003677">
    <property type="term" value="F:DNA binding"/>
    <property type="evidence" value="ECO:0000318"/>
    <property type="project" value="GO_Central"/>
</dbReference>
<keyword evidence="3" id="KW-0547">Nucleotide-binding</keyword>
<dbReference type="GO" id="GO:0003682">
    <property type="term" value="F:chromatin binding"/>
    <property type="evidence" value="ECO:0000318"/>
    <property type="project" value="GO_Central"/>
</dbReference>
<feature type="domain" description="Helicase C-terminal" evidence="9">
    <location>
        <begin position="375"/>
        <end position="537"/>
    </location>
</feature>
<dbReference type="InterPro" id="IPR027417">
    <property type="entry name" value="P-loop_NTPase"/>
</dbReference>
<dbReference type="FunFam" id="3.40.50.300:FF:001488">
    <property type="entry name" value="Putative helicase CHR10"/>
    <property type="match status" value="1"/>
</dbReference>
<dbReference type="EMBL" id="ABEU02000010">
    <property type="protein sequence ID" value="PNR46396.1"/>
    <property type="molecule type" value="Genomic_DNA"/>
</dbReference>
<feature type="region of interest" description="Disordered" evidence="7">
    <location>
        <begin position="645"/>
        <end position="687"/>
    </location>
</feature>
<evidence type="ECO:0000256" key="4">
    <source>
        <dbReference type="ARBA" id="ARBA00022801"/>
    </source>
</evidence>
<keyword evidence="5" id="KW-0067">ATP-binding</keyword>
<dbReference type="GO" id="GO:0005634">
    <property type="term" value="C:nucleus"/>
    <property type="evidence" value="ECO:0000318"/>
    <property type="project" value="GO_Central"/>
</dbReference>
<dbReference type="Pfam" id="PF00271">
    <property type="entry name" value="Helicase_C"/>
    <property type="match status" value="1"/>
</dbReference>
<dbReference type="Gramene" id="Pp3c10_6710V3.1">
    <property type="protein sequence ID" value="Pp3c10_6710V3.1"/>
    <property type="gene ID" value="Pp3c10_6710"/>
</dbReference>
<evidence type="ECO:0000256" key="3">
    <source>
        <dbReference type="ARBA" id="ARBA00022741"/>
    </source>
</evidence>
<dbReference type="AlphaFoldDB" id="A0A2K1JXZ4"/>
<accession>A0A2K1JXZ4</accession>
<feature type="compositionally biased region" description="Basic and acidic residues" evidence="7">
    <location>
        <begin position="670"/>
        <end position="685"/>
    </location>
</feature>
<dbReference type="InParanoid" id="A0A2K1JXZ4"/>
<reference evidence="10 12" key="1">
    <citation type="journal article" date="2008" name="Science">
        <title>The Physcomitrella genome reveals evolutionary insights into the conquest of land by plants.</title>
        <authorList>
            <person name="Rensing S."/>
            <person name="Lang D."/>
            <person name="Zimmer A."/>
            <person name="Terry A."/>
            <person name="Salamov A."/>
            <person name="Shapiro H."/>
            <person name="Nishiyama T."/>
            <person name="Perroud P.-F."/>
            <person name="Lindquist E."/>
            <person name="Kamisugi Y."/>
            <person name="Tanahashi T."/>
            <person name="Sakakibara K."/>
            <person name="Fujita T."/>
            <person name="Oishi K."/>
            <person name="Shin-I T."/>
            <person name="Kuroki Y."/>
            <person name="Toyoda A."/>
            <person name="Suzuki Y."/>
            <person name="Hashimoto A."/>
            <person name="Yamaguchi K."/>
            <person name="Sugano A."/>
            <person name="Kohara Y."/>
            <person name="Fujiyama A."/>
            <person name="Anterola A."/>
            <person name="Aoki S."/>
            <person name="Ashton N."/>
            <person name="Barbazuk W.B."/>
            <person name="Barker E."/>
            <person name="Bennetzen J."/>
            <person name="Bezanilla M."/>
            <person name="Blankenship R."/>
            <person name="Cho S.H."/>
            <person name="Dutcher S."/>
            <person name="Estelle M."/>
            <person name="Fawcett J.A."/>
            <person name="Gundlach H."/>
            <person name="Hanada K."/>
            <person name="Heyl A."/>
            <person name="Hicks K.A."/>
            <person name="Hugh J."/>
            <person name="Lohr M."/>
            <person name="Mayer K."/>
            <person name="Melkozernov A."/>
            <person name="Murata T."/>
            <person name="Nelson D."/>
            <person name="Pils B."/>
            <person name="Prigge M."/>
            <person name="Reiss B."/>
            <person name="Renner T."/>
            <person name="Rombauts S."/>
            <person name="Rushton P."/>
            <person name="Sanderfoot A."/>
            <person name="Schween G."/>
            <person name="Shiu S.-H."/>
            <person name="Stueber K."/>
            <person name="Theodoulou F.L."/>
            <person name="Tu H."/>
            <person name="Van de Peer Y."/>
            <person name="Verrier P.J."/>
            <person name="Waters E."/>
            <person name="Wood A."/>
            <person name="Yang L."/>
            <person name="Cove D."/>
            <person name="Cuming A."/>
            <person name="Hasebe M."/>
            <person name="Lucas S."/>
            <person name="Mishler D.B."/>
            <person name="Reski R."/>
            <person name="Grigoriev I."/>
            <person name="Quatrano R.S."/>
            <person name="Boore J.L."/>
        </authorList>
    </citation>
    <scope>NUCLEOTIDE SEQUENCE [LARGE SCALE GENOMIC DNA]</scope>
    <source>
        <strain evidence="11 12">cv. Gransden 2004</strain>
    </source>
</reference>
<evidence type="ECO:0000259" key="8">
    <source>
        <dbReference type="PROSITE" id="PS51192"/>
    </source>
</evidence>
<dbReference type="EnsemblPlants" id="Pp3c10_6710V3.1">
    <property type="protein sequence ID" value="Pp3c10_6710V3.1"/>
    <property type="gene ID" value="Pp3c10_6710"/>
</dbReference>
<protein>
    <recommendedName>
        <fullName evidence="13">SNF2 family DNA-dependent ATPase</fullName>
    </recommendedName>
</protein>
<dbReference type="Proteomes" id="UP000006727">
    <property type="component" value="Chromosome 10"/>
</dbReference>
<dbReference type="InterPro" id="IPR000330">
    <property type="entry name" value="SNF2_N"/>
</dbReference>
<dbReference type="GO" id="GO:0005524">
    <property type="term" value="F:ATP binding"/>
    <property type="evidence" value="ECO:0007669"/>
    <property type="project" value="UniProtKB-KW"/>
</dbReference>
<dbReference type="GO" id="GO:0140658">
    <property type="term" value="F:ATP-dependent chromatin remodeler activity"/>
    <property type="evidence" value="ECO:0000318"/>
    <property type="project" value="GO_Central"/>
</dbReference>
<evidence type="ECO:0000259" key="9">
    <source>
        <dbReference type="PROSITE" id="PS51194"/>
    </source>
</evidence>
<dbReference type="InterPro" id="IPR043472">
    <property type="entry name" value="Macro_dom-like"/>
</dbReference>